<sequence>MSDQIKTLDATTLGASAPAFPLKQLLMMTSSLALPLIM</sequence>
<name>A0A1R3JQE6_9ROSI</name>
<dbReference type="AlphaFoldDB" id="A0A1R3JQE6"/>
<dbReference type="EMBL" id="AWUE01015533">
    <property type="protein sequence ID" value="OMO96971.1"/>
    <property type="molecule type" value="Genomic_DNA"/>
</dbReference>
<keyword evidence="2" id="KW-1185">Reference proteome</keyword>
<gene>
    <name evidence="1" type="ORF">COLO4_14936</name>
</gene>
<dbReference type="Proteomes" id="UP000187203">
    <property type="component" value="Unassembled WGS sequence"/>
</dbReference>
<proteinExistence type="predicted"/>
<evidence type="ECO:0000313" key="2">
    <source>
        <dbReference type="Proteomes" id="UP000187203"/>
    </source>
</evidence>
<accession>A0A1R3JQE6</accession>
<organism evidence="1 2">
    <name type="scientific">Corchorus olitorius</name>
    <dbReference type="NCBI Taxonomy" id="93759"/>
    <lineage>
        <taxon>Eukaryota</taxon>
        <taxon>Viridiplantae</taxon>
        <taxon>Streptophyta</taxon>
        <taxon>Embryophyta</taxon>
        <taxon>Tracheophyta</taxon>
        <taxon>Spermatophyta</taxon>
        <taxon>Magnoliopsida</taxon>
        <taxon>eudicotyledons</taxon>
        <taxon>Gunneridae</taxon>
        <taxon>Pentapetalae</taxon>
        <taxon>rosids</taxon>
        <taxon>malvids</taxon>
        <taxon>Malvales</taxon>
        <taxon>Malvaceae</taxon>
        <taxon>Grewioideae</taxon>
        <taxon>Apeibeae</taxon>
        <taxon>Corchorus</taxon>
    </lineage>
</organism>
<evidence type="ECO:0000313" key="1">
    <source>
        <dbReference type="EMBL" id="OMO96971.1"/>
    </source>
</evidence>
<protein>
    <submittedName>
        <fullName evidence="1">Uncharacterized protein</fullName>
    </submittedName>
</protein>
<comment type="caution">
    <text evidence="1">The sequence shown here is derived from an EMBL/GenBank/DDBJ whole genome shotgun (WGS) entry which is preliminary data.</text>
</comment>
<reference evidence="2" key="1">
    <citation type="submission" date="2013-09" db="EMBL/GenBank/DDBJ databases">
        <title>Corchorus olitorius genome sequencing.</title>
        <authorList>
            <person name="Alam M."/>
            <person name="Haque M.S."/>
            <person name="Islam M.S."/>
            <person name="Emdad E.M."/>
            <person name="Islam M.M."/>
            <person name="Ahmed B."/>
            <person name="Halim A."/>
            <person name="Hossen Q.M.M."/>
            <person name="Hossain M.Z."/>
            <person name="Ahmed R."/>
            <person name="Khan M.M."/>
            <person name="Islam R."/>
            <person name="Rashid M.M."/>
            <person name="Khan S.A."/>
            <person name="Rahman M.S."/>
            <person name="Alam M."/>
            <person name="Yahiya A.S."/>
            <person name="Khan M.S."/>
            <person name="Azam M.S."/>
            <person name="Haque T."/>
            <person name="Lashkar M.Z.H."/>
            <person name="Akhand A.I."/>
            <person name="Morshed G."/>
            <person name="Roy S."/>
            <person name="Uddin K.S."/>
            <person name="Rabeya T."/>
            <person name="Hossain A.S."/>
            <person name="Chowdhury A."/>
            <person name="Snigdha A.R."/>
            <person name="Mortoza M.S."/>
            <person name="Matin S.A."/>
            <person name="Hoque S.M.E."/>
            <person name="Islam M.K."/>
            <person name="Roy D.K."/>
            <person name="Haider R."/>
            <person name="Moosa M.M."/>
            <person name="Elias S.M."/>
            <person name="Hasan A.M."/>
            <person name="Jahan S."/>
            <person name="Shafiuddin M."/>
            <person name="Mahmood N."/>
            <person name="Shommy N.S."/>
        </authorList>
    </citation>
    <scope>NUCLEOTIDE SEQUENCE [LARGE SCALE GENOMIC DNA]</scope>
    <source>
        <strain evidence="2">cv. O-4</strain>
    </source>
</reference>